<protein>
    <submittedName>
        <fullName evidence="2">Uncharacterized protein</fullName>
    </submittedName>
</protein>
<name>A0A0C9T331_SPHS4</name>
<feature type="compositionally biased region" description="Low complexity" evidence="1">
    <location>
        <begin position="22"/>
        <end position="32"/>
    </location>
</feature>
<dbReference type="AlphaFoldDB" id="A0A0C9T331"/>
<feature type="region of interest" description="Disordered" evidence="1">
    <location>
        <begin position="59"/>
        <end position="84"/>
    </location>
</feature>
<evidence type="ECO:0000313" key="3">
    <source>
        <dbReference type="Proteomes" id="UP000054279"/>
    </source>
</evidence>
<evidence type="ECO:0000313" key="2">
    <source>
        <dbReference type="EMBL" id="KIJ23258.1"/>
    </source>
</evidence>
<sequence length="84" mass="9536">PYTMVHHTSTIIQSISSSIDTRVSSTTTANTPPSSPFPHHRLSTTSCMKSYQRHALDWKKSPTSCQPRTRSRRFPTYASPCRVR</sequence>
<organism evidence="2 3">
    <name type="scientific">Sphaerobolus stellatus (strain SS14)</name>
    <dbReference type="NCBI Taxonomy" id="990650"/>
    <lineage>
        <taxon>Eukaryota</taxon>
        <taxon>Fungi</taxon>
        <taxon>Dikarya</taxon>
        <taxon>Basidiomycota</taxon>
        <taxon>Agaricomycotina</taxon>
        <taxon>Agaricomycetes</taxon>
        <taxon>Phallomycetidae</taxon>
        <taxon>Geastrales</taxon>
        <taxon>Sphaerobolaceae</taxon>
        <taxon>Sphaerobolus</taxon>
    </lineage>
</organism>
<gene>
    <name evidence="2" type="ORF">M422DRAFT_39708</name>
</gene>
<accession>A0A0C9T331</accession>
<dbReference type="HOGENOM" id="CLU_2533805_0_0_1"/>
<evidence type="ECO:0000256" key="1">
    <source>
        <dbReference type="SAM" id="MobiDB-lite"/>
    </source>
</evidence>
<feature type="region of interest" description="Disordered" evidence="1">
    <location>
        <begin position="22"/>
        <end position="42"/>
    </location>
</feature>
<reference evidence="2 3" key="1">
    <citation type="submission" date="2014-06" db="EMBL/GenBank/DDBJ databases">
        <title>Evolutionary Origins and Diversification of the Mycorrhizal Mutualists.</title>
        <authorList>
            <consortium name="DOE Joint Genome Institute"/>
            <consortium name="Mycorrhizal Genomics Consortium"/>
            <person name="Kohler A."/>
            <person name="Kuo A."/>
            <person name="Nagy L.G."/>
            <person name="Floudas D."/>
            <person name="Copeland A."/>
            <person name="Barry K.W."/>
            <person name="Cichocki N."/>
            <person name="Veneault-Fourrey C."/>
            <person name="LaButti K."/>
            <person name="Lindquist E.A."/>
            <person name="Lipzen A."/>
            <person name="Lundell T."/>
            <person name="Morin E."/>
            <person name="Murat C."/>
            <person name="Riley R."/>
            <person name="Ohm R."/>
            <person name="Sun H."/>
            <person name="Tunlid A."/>
            <person name="Henrissat B."/>
            <person name="Grigoriev I.V."/>
            <person name="Hibbett D.S."/>
            <person name="Martin F."/>
        </authorList>
    </citation>
    <scope>NUCLEOTIDE SEQUENCE [LARGE SCALE GENOMIC DNA]</scope>
    <source>
        <strain evidence="2 3">SS14</strain>
    </source>
</reference>
<dbReference type="Proteomes" id="UP000054279">
    <property type="component" value="Unassembled WGS sequence"/>
</dbReference>
<dbReference type="EMBL" id="KN837742">
    <property type="protein sequence ID" value="KIJ23258.1"/>
    <property type="molecule type" value="Genomic_DNA"/>
</dbReference>
<keyword evidence="3" id="KW-1185">Reference proteome</keyword>
<feature type="non-terminal residue" evidence="2">
    <location>
        <position position="1"/>
    </location>
</feature>
<proteinExistence type="predicted"/>
<feature type="non-terminal residue" evidence="2">
    <location>
        <position position="84"/>
    </location>
</feature>